<keyword evidence="1" id="KW-0812">Transmembrane</keyword>
<evidence type="ECO:0000256" key="1">
    <source>
        <dbReference type="SAM" id="Phobius"/>
    </source>
</evidence>
<dbReference type="EMBL" id="AP023415">
    <property type="protein sequence ID" value="BCK78870.1"/>
    <property type="molecule type" value="Genomic_DNA"/>
</dbReference>
<feature type="transmembrane region" description="Helical" evidence="1">
    <location>
        <begin position="12"/>
        <end position="34"/>
    </location>
</feature>
<dbReference type="RefSeq" id="WP_212819901.1">
    <property type="nucleotide sequence ID" value="NZ_AP023415.1"/>
</dbReference>
<dbReference type="Proteomes" id="UP000681343">
    <property type="component" value="Chromosome"/>
</dbReference>
<gene>
    <name evidence="2" type="primary">sipW</name>
    <name evidence="2" type="ORF">MM35RIKEN_10620</name>
</gene>
<keyword evidence="1" id="KW-1133">Transmembrane helix</keyword>
<evidence type="ECO:0000313" key="3">
    <source>
        <dbReference type="Proteomes" id="UP000681343"/>
    </source>
</evidence>
<protein>
    <submittedName>
        <fullName evidence="2">Signal peptidase I W</fullName>
    </submittedName>
</protein>
<keyword evidence="3" id="KW-1185">Reference proteome</keyword>
<feature type="transmembrane region" description="Helical" evidence="1">
    <location>
        <begin position="178"/>
        <end position="197"/>
    </location>
</feature>
<reference evidence="2" key="1">
    <citation type="submission" date="2020-09" db="EMBL/GenBank/DDBJ databases">
        <title>New species isolated from human feces.</title>
        <authorList>
            <person name="Kitahara M."/>
            <person name="Shigeno Y."/>
            <person name="Shime M."/>
            <person name="Matsumoto Y."/>
            <person name="Nakamura S."/>
            <person name="Motooka D."/>
            <person name="Fukuoka S."/>
            <person name="Nishikawa H."/>
            <person name="Benno Y."/>
        </authorList>
    </citation>
    <scope>NUCLEOTIDE SEQUENCE</scope>
    <source>
        <strain evidence="2">MM35</strain>
    </source>
</reference>
<name>A0A810PSK7_9FIRM</name>
<keyword evidence="1" id="KW-0472">Membrane</keyword>
<sequence>MEKKKNTKKIIGTVVDVLIWVLVVLCVGVSIVAVSAGTNAKNVPTVGSTCFLNVKTESMDAEKPAGVPADKPAGFSAGTMLLSKYIAEDDAALDALEVGDIITFEMKLDGSDTVDYNTHRIVAVERNENGTLVSVTTKGDNNDLVDGGQVSRGTIIAVYTGSKIPALGKVLDFLSTQVGFGVCILLPLILFFIYQLVKFVMAFMSVKNSGKKVISAADEELIRQRAVEEYLKKQQEKENNNEEIKS</sequence>
<dbReference type="KEGG" id="vfa:MM35RIKEN_10620"/>
<dbReference type="AlphaFoldDB" id="A0A810PSK7"/>
<accession>A0A810PSK7</accession>
<evidence type="ECO:0000313" key="2">
    <source>
        <dbReference type="EMBL" id="BCK78870.1"/>
    </source>
</evidence>
<proteinExistence type="predicted"/>
<organism evidence="2 3">
    <name type="scientific">Vescimonas fastidiosa</name>
    <dbReference type="NCBI Taxonomy" id="2714353"/>
    <lineage>
        <taxon>Bacteria</taxon>
        <taxon>Bacillati</taxon>
        <taxon>Bacillota</taxon>
        <taxon>Clostridia</taxon>
        <taxon>Eubacteriales</taxon>
        <taxon>Oscillospiraceae</taxon>
        <taxon>Vescimonas</taxon>
    </lineage>
</organism>